<dbReference type="PATRIC" id="fig|1229276.3.peg.952"/>
<evidence type="ECO:0000259" key="2">
    <source>
        <dbReference type="Pfam" id="PF00892"/>
    </source>
</evidence>
<organism evidence="3 4">
    <name type="scientific">Sphingobacterium deserti</name>
    <dbReference type="NCBI Taxonomy" id="1229276"/>
    <lineage>
        <taxon>Bacteria</taxon>
        <taxon>Pseudomonadati</taxon>
        <taxon>Bacteroidota</taxon>
        <taxon>Sphingobacteriia</taxon>
        <taxon>Sphingobacteriales</taxon>
        <taxon>Sphingobacteriaceae</taxon>
        <taxon>Sphingobacterium</taxon>
    </lineage>
</organism>
<dbReference type="PANTHER" id="PTHR22911">
    <property type="entry name" value="ACYL-MALONYL CONDENSING ENZYME-RELATED"/>
    <property type="match status" value="1"/>
</dbReference>
<dbReference type="SUPFAM" id="SSF103481">
    <property type="entry name" value="Multidrug resistance efflux transporter EmrE"/>
    <property type="match status" value="2"/>
</dbReference>
<feature type="domain" description="EamA" evidence="2">
    <location>
        <begin position="145"/>
        <end position="282"/>
    </location>
</feature>
<accession>A0A0B8T976</accession>
<dbReference type="Proteomes" id="UP000031802">
    <property type="component" value="Unassembled WGS sequence"/>
</dbReference>
<dbReference type="eggNOG" id="COG0697">
    <property type="taxonomic scope" value="Bacteria"/>
</dbReference>
<feature type="transmembrane region" description="Helical" evidence="1">
    <location>
        <begin position="144"/>
        <end position="164"/>
    </location>
</feature>
<keyword evidence="1" id="KW-0472">Membrane</keyword>
<name>A0A0B8T976_9SPHI</name>
<dbReference type="OrthoDB" id="9150437at2"/>
<keyword evidence="4" id="KW-1185">Reference proteome</keyword>
<dbReference type="PANTHER" id="PTHR22911:SF79">
    <property type="entry name" value="MOBA-LIKE NTP TRANSFERASE DOMAIN-CONTAINING PROTEIN"/>
    <property type="match status" value="1"/>
</dbReference>
<dbReference type="InterPro" id="IPR000620">
    <property type="entry name" value="EamA_dom"/>
</dbReference>
<protein>
    <recommendedName>
        <fullName evidence="2">EamA domain-containing protein</fullName>
    </recommendedName>
</protein>
<feature type="transmembrane region" description="Helical" evidence="1">
    <location>
        <begin position="176"/>
        <end position="198"/>
    </location>
</feature>
<reference evidence="4" key="1">
    <citation type="submission" date="2014-04" db="EMBL/GenBank/DDBJ databases">
        <title>Whole-Genome optical mapping and complete genome sequence of Sphingobacterium deserti sp. nov., a new spaces isolated from desert in the west of China.</title>
        <authorList>
            <person name="Teng C."/>
            <person name="Zhou Z."/>
            <person name="Li X."/>
            <person name="Chen M."/>
            <person name="Lin M."/>
            <person name="Wang L."/>
            <person name="Su S."/>
            <person name="Zhang C."/>
            <person name="Zhang W."/>
        </authorList>
    </citation>
    <scope>NUCLEOTIDE SEQUENCE [LARGE SCALE GENOMIC DNA]</scope>
    <source>
        <strain evidence="4">ACCC05744</strain>
    </source>
</reference>
<reference evidence="3 4" key="2">
    <citation type="journal article" date="2015" name="PLoS ONE">
        <title>Whole-Genome Optical Mapping and Finished Genome Sequence of Sphingobacterium deserti sp. nov., a New Species Isolated from the Western Desert of China.</title>
        <authorList>
            <person name="Teng C."/>
            <person name="Zhou Z."/>
            <person name="Molnar I."/>
            <person name="Li X."/>
            <person name="Tang R."/>
            <person name="Chen M."/>
            <person name="Wang L."/>
            <person name="Su S."/>
            <person name="Zhang W."/>
            <person name="Lin M."/>
        </authorList>
    </citation>
    <scope>NUCLEOTIDE SEQUENCE [LARGE SCALE GENOMIC DNA]</scope>
    <source>
        <strain evidence="4">ACCC05744</strain>
    </source>
</reference>
<dbReference type="RefSeq" id="WP_037495931.1">
    <property type="nucleotide sequence ID" value="NZ_JJMU01000014.1"/>
</dbReference>
<dbReference type="AlphaFoldDB" id="A0A0B8T976"/>
<feature type="transmembrane region" description="Helical" evidence="1">
    <location>
        <begin position="67"/>
        <end position="84"/>
    </location>
</feature>
<sequence length="303" mass="34076">MAKFLINKNVLILHFTVLIWGFTGVLGELISISALHLVWYRVLIAALSLFIYFIFLGKSLHVSRQHLVQFLIVGGVVGLHWVLFFHAIKISTVSVTLVTLSSVTLFTSILEPIVNKKKIALSDVGVGLIIVFGIYLIFKFEFQYLWGIICGLSCALCASIFSIMNARMVKKTSPTVITFYEMLGAFLWISLFMLFMGGFSDKMWLHGSDWTYLLLLGVLCTAFAYVLGVAVMKELSAFTVALTTNMEPVYGIILAVLIFGHKETMSFGFYLGALIVLGAVFLYPYVKTRIENKERRLINRKLH</sequence>
<evidence type="ECO:0000256" key="1">
    <source>
        <dbReference type="SAM" id="Phobius"/>
    </source>
</evidence>
<dbReference type="GO" id="GO:0016020">
    <property type="term" value="C:membrane"/>
    <property type="evidence" value="ECO:0007669"/>
    <property type="project" value="InterPro"/>
</dbReference>
<feature type="transmembrane region" description="Helical" evidence="1">
    <location>
        <begin position="267"/>
        <end position="286"/>
    </location>
</feature>
<feature type="transmembrane region" description="Helical" evidence="1">
    <location>
        <begin position="119"/>
        <end position="138"/>
    </location>
</feature>
<feature type="transmembrane region" description="Helical" evidence="1">
    <location>
        <begin position="37"/>
        <end position="55"/>
    </location>
</feature>
<dbReference type="Pfam" id="PF00892">
    <property type="entry name" value="EamA"/>
    <property type="match status" value="2"/>
</dbReference>
<dbReference type="EMBL" id="JJMU01000014">
    <property type="protein sequence ID" value="KGE15244.1"/>
    <property type="molecule type" value="Genomic_DNA"/>
</dbReference>
<proteinExistence type="predicted"/>
<dbReference type="STRING" id="1229276.DI53_0925"/>
<evidence type="ECO:0000313" key="3">
    <source>
        <dbReference type="EMBL" id="KGE15244.1"/>
    </source>
</evidence>
<gene>
    <name evidence="3" type="ORF">DI53_0925</name>
</gene>
<keyword evidence="1" id="KW-1133">Transmembrane helix</keyword>
<comment type="caution">
    <text evidence="3">The sequence shown here is derived from an EMBL/GenBank/DDBJ whole genome shotgun (WGS) entry which is preliminary data.</text>
</comment>
<dbReference type="InterPro" id="IPR037185">
    <property type="entry name" value="EmrE-like"/>
</dbReference>
<evidence type="ECO:0000313" key="4">
    <source>
        <dbReference type="Proteomes" id="UP000031802"/>
    </source>
</evidence>
<feature type="domain" description="EamA" evidence="2">
    <location>
        <begin position="11"/>
        <end position="138"/>
    </location>
</feature>
<keyword evidence="1" id="KW-0812">Transmembrane</keyword>
<feature type="transmembrane region" description="Helical" evidence="1">
    <location>
        <begin position="238"/>
        <end position="261"/>
    </location>
</feature>
<feature type="transmembrane region" description="Helical" evidence="1">
    <location>
        <begin position="210"/>
        <end position="231"/>
    </location>
</feature>